<feature type="domain" description="Manganese/iron superoxide dismutase C-terminal" evidence="8">
    <location>
        <begin position="127"/>
        <end position="226"/>
    </location>
</feature>
<dbReference type="PANTHER" id="PTHR11404:SF6">
    <property type="entry name" value="SUPEROXIDE DISMUTASE [MN], MITOCHONDRIAL"/>
    <property type="match status" value="1"/>
</dbReference>
<dbReference type="InterPro" id="IPR036324">
    <property type="entry name" value="Mn/Fe_SOD_N_sf"/>
</dbReference>
<feature type="binding site" evidence="5">
    <location>
        <position position="192"/>
    </location>
    <ligand>
        <name>Mn(2+)</name>
        <dbReference type="ChEBI" id="CHEBI:29035"/>
    </ligand>
</feature>
<evidence type="ECO:0000256" key="6">
    <source>
        <dbReference type="RuleBase" id="RU000414"/>
    </source>
</evidence>
<dbReference type="EMBL" id="AP027080">
    <property type="protein sequence ID" value="BDU71198.1"/>
    <property type="molecule type" value="Genomic_DNA"/>
</dbReference>
<dbReference type="RefSeq" id="WP_316414083.1">
    <property type="nucleotide sequence ID" value="NZ_AP027080.1"/>
</dbReference>
<keyword evidence="10" id="KW-1185">Reference proteome</keyword>
<dbReference type="PANTHER" id="PTHR11404">
    <property type="entry name" value="SUPEROXIDE DISMUTASE 2"/>
    <property type="match status" value="1"/>
</dbReference>
<reference evidence="10" key="1">
    <citation type="journal article" date="2023" name="Int. J. Syst. Evol. Microbiol.">
        <title>Mesoterricola silvestris gen. nov., sp. nov., Mesoterricola sediminis sp. nov., Geothrix oryzae sp. nov., Geothrix edaphica sp. nov., Geothrix rubra sp. nov., and Geothrix limicola sp. nov., six novel members of Acidobacteriota isolated from soils.</title>
        <authorList>
            <person name="Itoh H."/>
            <person name="Sugisawa Y."/>
            <person name="Mise K."/>
            <person name="Xu Z."/>
            <person name="Kuniyasu M."/>
            <person name="Ushijima N."/>
            <person name="Kawano K."/>
            <person name="Kobayashi E."/>
            <person name="Shiratori Y."/>
            <person name="Masuda Y."/>
            <person name="Senoo K."/>
        </authorList>
    </citation>
    <scope>NUCLEOTIDE SEQUENCE [LARGE SCALE GENOMIC DNA]</scope>
    <source>
        <strain evidence="10">W79</strain>
    </source>
</reference>
<comment type="similarity">
    <text evidence="1 6">Belongs to the iron/manganese superoxide dismutase family.</text>
</comment>
<name>A0AA48KA60_9BACT</name>
<feature type="binding site" evidence="5">
    <location>
        <position position="108"/>
    </location>
    <ligand>
        <name>Mn(2+)</name>
        <dbReference type="ChEBI" id="CHEBI:29035"/>
    </ligand>
</feature>
<dbReference type="InterPro" id="IPR006311">
    <property type="entry name" value="TAT_signal"/>
</dbReference>
<keyword evidence="4 6" id="KW-0560">Oxidoreductase</keyword>
<protein>
    <recommendedName>
        <fullName evidence="2 6">Superoxide dismutase</fullName>
        <ecNumber evidence="2 6">1.15.1.1</ecNumber>
    </recommendedName>
</protein>
<dbReference type="SUPFAM" id="SSF46609">
    <property type="entry name" value="Fe,Mn superoxide dismutase (SOD), N-terminal domain"/>
    <property type="match status" value="1"/>
</dbReference>
<gene>
    <name evidence="9" type="primary">sodA</name>
    <name evidence="9" type="ORF">METEAL_03720</name>
</gene>
<accession>A0AA48KA60</accession>
<evidence type="ECO:0000256" key="2">
    <source>
        <dbReference type="ARBA" id="ARBA00012682"/>
    </source>
</evidence>
<dbReference type="SUPFAM" id="SSF54719">
    <property type="entry name" value="Fe,Mn superoxide dismutase (SOD), C-terminal domain"/>
    <property type="match status" value="1"/>
</dbReference>
<organism evidence="9 10">
    <name type="scientific">Mesoterricola silvestris</name>
    <dbReference type="NCBI Taxonomy" id="2927979"/>
    <lineage>
        <taxon>Bacteria</taxon>
        <taxon>Pseudomonadati</taxon>
        <taxon>Acidobacteriota</taxon>
        <taxon>Holophagae</taxon>
        <taxon>Holophagales</taxon>
        <taxon>Holophagaceae</taxon>
        <taxon>Mesoterricola</taxon>
    </lineage>
</organism>
<dbReference type="Pfam" id="PF02777">
    <property type="entry name" value="Sod_Fe_C"/>
    <property type="match status" value="1"/>
</dbReference>
<evidence type="ECO:0000259" key="7">
    <source>
        <dbReference type="Pfam" id="PF00081"/>
    </source>
</evidence>
<proteinExistence type="inferred from homology"/>
<keyword evidence="3 5" id="KW-0479">Metal-binding</keyword>
<dbReference type="PROSITE" id="PS51318">
    <property type="entry name" value="TAT"/>
    <property type="match status" value="1"/>
</dbReference>
<comment type="catalytic activity">
    <reaction evidence="6">
        <text>2 superoxide + 2 H(+) = H2O2 + O2</text>
        <dbReference type="Rhea" id="RHEA:20696"/>
        <dbReference type="ChEBI" id="CHEBI:15378"/>
        <dbReference type="ChEBI" id="CHEBI:15379"/>
        <dbReference type="ChEBI" id="CHEBI:16240"/>
        <dbReference type="ChEBI" id="CHEBI:18421"/>
        <dbReference type="EC" id="1.15.1.1"/>
    </reaction>
</comment>
<evidence type="ECO:0000313" key="9">
    <source>
        <dbReference type="EMBL" id="BDU71198.1"/>
    </source>
</evidence>
<dbReference type="Gene3D" id="1.10.287.990">
    <property type="entry name" value="Fe,Mn superoxide dismutase (SOD) domain"/>
    <property type="match status" value="1"/>
</dbReference>
<evidence type="ECO:0000256" key="3">
    <source>
        <dbReference type="ARBA" id="ARBA00022723"/>
    </source>
</evidence>
<dbReference type="GO" id="GO:0004784">
    <property type="term" value="F:superoxide dismutase activity"/>
    <property type="evidence" value="ECO:0007669"/>
    <property type="project" value="UniProtKB-EC"/>
</dbReference>
<feature type="binding site" evidence="5">
    <location>
        <position position="196"/>
    </location>
    <ligand>
        <name>Mn(2+)</name>
        <dbReference type="ChEBI" id="CHEBI:29035"/>
    </ligand>
</feature>
<dbReference type="AlphaFoldDB" id="A0AA48KA60"/>
<dbReference type="GO" id="GO:0046872">
    <property type="term" value="F:metal ion binding"/>
    <property type="evidence" value="ECO:0007669"/>
    <property type="project" value="UniProtKB-KW"/>
</dbReference>
<dbReference type="InterPro" id="IPR001189">
    <property type="entry name" value="Mn/Fe_SOD"/>
</dbReference>
<dbReference type="KEGG" id="msil:METEAL_03720"/>
<evidence type="ECO:0000256" key="5">
    <source>
        <dbReference type="PIRSR" id="PIRSR000349-1"/>
    </source>
</evidence>
<dbReference type="Proteomes" id="UP001238179">
    <property type="component" value="Chromosome"/>
</dbReference>
<evidence type="ECO:0000256" key="1">
    <source>
        <dbReference type="ARBA" id="ARBA00008714"/>
    </source>
</evidence>
<dbReference type="InterPro" id="IPR050265">
    <property type="entry name" value="Fe/Mn_Superoxide_Dismutase"/>
</dbReference>
<evidence type="ECO:0000313" key="10">
    <source>
        <dbReference type="Proteomes" id="UP001238179"/>
    </source>
</evidence>
<dbReference type="InterPro" id="IPR036314">
    <property type="entry name" value="SOD_C_sf"/>
</dbReference>
<evidence type="ECO:0000256" key="4">
    <source>
        <dbReference type="ARBA" id="ARBA00023002"/>
    </source>
</evidence>
<dbReference type="EC" id="1.15.1.1" evidence="2 6"/>
<dbReference type="InterPro" id="IPR019831">
    <property type="entry name" value="Mn/Fe_SOD_N"/>
</dbReference>
<feature type="binding site" evidence="5">
    <location>
        <position position="60"/>
    </location>
    <ligand>
        <name>Mn(2+)</name>
        <dbReference type="ChEBI" id="CHEBI:29035"/>
    </ligand>
</feature>
<feature type="domain" description="Manganese/iron superoxide dismutase N-terminal" evidence="7">
    <location>
        <begin position="42"/>
        <end position="115"/>
    </location>
</feature>
<evidence type="ECO:0000259" key="8">
    <source>
        <dbReference type="Pfam" id="PF02777"/>
    </source>
</evidence>
<comment type="function">
    <text evidence="6">Destroys radicals which are normally produced within the cells and which are toxic to biological systems.</text>
</comment>
<dbReference type="InterPro" id="IPR019832">
    <property type="entry name" value="Mn/Fe_SOD_C"/>
</dbReference>
<dbReference type="Gene3D" id="3.55.40.20">
    <property type="entry name" value="Iron/manganese superoxide dismutase, C-terminal domain"/>
    <property type="match status" value="1"/>
</dbReference>
<dbReference type="Pfam" id="PF00081">
    <property type="entry name" value="Sod_Fe_N"/>
    <property type="match status" value="1"/>
</dbReference>
<sequence>MERRELLGTLAAGTLALGLAPHLDAAPAAAAPEPRADYKPRPFAFDAGLPGLSKEMLAEHLALYKGYVNRTNALLKDLQAAEAEGRATTAVQESRRRLGFEFSGMRLHELYFEALREKGAAPGAGHPLHKAILAGWGSFDGWWAAFKATCTMTGIGWGALVKDPATGRLMNAWFQDHENAIPVGTVPILVVDVWEHAYVKDYGATARAKYVDAIRPLIDWGVVEKRY</sequence>
<dbReference type="PIRSF" id="PIRSF000349">
    <property type="entry name" value="SODismutase"/>
    <property type="match status" value="1"/>
</dbReference>